<dbReference type="Gene3D" id="2.130.10.130">
    <property type="entry name" value="Integrin alpha, N-terminal"/>
    <property type="match status" value="2"/>
</dbReference>
<dbReference type="Pfam" id="PF01839">
    <property type="entry name" value="FG-GAP"/>
    <property type="match status" value="2"/>
</dbReference>
<dbReference type="SUPFAM" id="SSF69318">
    <property type="entry name" value="Integrin alpha N-terminal domain"/>
    <property type="match status" value="1"/>
</dbReference>
<dbReference type="Proteomes" id="UP000295258">
    <property type="component" value="Unassembled WGS sequence"/>
</dbReference>
<protein>
    <recommendedName>
        <fullName evidence="7">VCBS repeat-containing protein</fullName>
    </recommendedName>
</protein>
<keyword evidence="2" id="KW-0677">Repeat</keyword>
<name>A0A4R4UPP5_9ACTN</name>
<dbReference type="AlphaFoldDB" id="A0A4R4UPP5"/>
<feature type="region of interest" description="Disordered" evidence="4">
    <location>
        <begin position="470"/>
        <end position="493"/>
    </location>
</feature>
<comment type="caution">
    <text evidence="5">The sequence shown here is derived from an EMBL/GenBank/DDBJ whole genome shotgun (WGS) entry which is preliminary data.</text>
</comment>
<dbReference type="InterPro" id="IPR013517">
    <property type="entry name" value="FG-GAP"/>
</dbReference>
<dbReference type="SUPFAM" id="SSF101898">
    <property type="entry name" value="NHL repeat"/>
    <property type="match status" value="1"/>
</dbReference>
<sequence>MRAEDVRGVDGVQGPVLRHPLDDDQSGWRAEAAGPAGRLHGRRPGRRARSGRRHPAPGHPARRAGGQRVRVRPAQLPQAREDDGDDAGERQADRGHAVMIRSALVALLLAAGMPLVSASGAACAGESDFDGDGVADVAVGDPFGDGQKGSVHVLSGGKVVPVVVPGLARGDAFGWSVRLAKVDGDACADLVIGAPYADVDGVEDAGAAYVVYGAGSSPPQRLTAARPQRFALFGWSLAARGDLVAIGAPYEDENRLLDVGALYVRKGTGELRRISQESVDVRGNSEVGDQFGWSMAYGPGNGLLVGVPYENDDGLGRQVEDGKIDSGSVVFIDDVLATKLTTVKLDSPTNASGDRYGYAVAYADGAGYAVSSPGPGNVQLLDESRKPMRTVTQAGRQASGFSLATSEDGRLAIGAPYGGGVRVVSWQDASEERILPTRDGLFGWSVAFSGNKLFVGQPDAQPYGRVAVTGRNAETPRPLQPREGADFGVSVAG</sequence>
<feature type="compositionally biased region" description="Basic residues" evidence="4">
    <location>
        <begin position="39"/>
        <end position="62"/>
    </location>
</feature>
<evidence type="ECO:0000256" key="1">
    <source>
        <dbReference type="ARBA" id="ARBA00022729"/>
    </source>
</evidence>
<keyword evidence="6" id="KW-1185">Reference proteome</keyword>
<evidence type="ECO:0008006" key="7">
    <source>
        <dbReference type="Google" id="ProtNLM"/>
    </source>
</evidence>
<evidence type="ECO:0000256" key="3">
    <source>
        <dbReference type="ARBA" id="ARBA00023180"/>
    </source>
</evidence>
<dbReference type="Pfam" id="PF14312">
    <property type="entry name" value="FG-GAP_2"/>
    <property type="match status" value="1"/>
</dbReference>
<dbReference type="PANTHER" id="PTHR36220:SF1">
    <property type="entry name" value="GAMMA TUBULIN COMPLEX COMPONENT C-TERMINAL DOMAIN-CONTAINING PROTEIN"/>
    <property type="match status" value="1"/>
</dbReference>
<proteinExistence type="predicted"/>
<gene>
    <name evidence="5" type="ORF">E1292_40245</name>
</gene>
<dbReference type="InterPro" id="IPR028994">
    <property type="entry name" value="Integrin_alpha_N"/>
</dbReference>
<evidence type="ECO:0000256" key="2">
    <source>
        <dbReference type="ARBA" id="ARBA00022737"/>
    </source>
</evidence>
<dbReference type="SMART" id="SM00191">
    <property type="entry name" value="Int_alpha"/>
    <property type="match status" value="5"/>
</dbReference>
<dbReference type="PANTHER" id="PTHR36220">
    <property type="entry name" value="UNNAMED PRODUCT"/>
    <property type="match status" value="1"/>
</dbReference>
<evidence type="ECO:0000313" key="6">
    <source>
        <dbReference type="Proteomes" id="UP000295258"/>
    </source>
</evidence>
<dbReference type="EMBL" id="SMKO01000181">
    <property type="protein sequence ID" value="TDC94197.1"/>
    <property type="molecule type" value="Genomic_DNA"/>
</dbReference>
<feature type="region of interest" description="Disordered" evidence="4">
    <location>
        <begin position="1"/>
        <end position="90"/>
    </location>
</feature>
<accession>A0A4R4UPP5</accession>
<organism evidence="5 6">
    <name type="scientific">Nonomuraea deserti</name>
    <dbReference type="NCBI Taxonomy" id="1848322"/>
    <lineage>
        <taxon>Bacteria</taxon>
        <taxon>Bacillati</taxon>
        <taxon>Actinomycetota</taxon>
        <taxon>Actinomycetes</taxon>
        <taxon>Streptosporangiales</taxon>
        <taxon>Streptosporangiaceae</taxon>
        <taxon>Nonomuraea</taxon>
    </lineage>
</organism>
<keyword evidence="1" id="KW-0732">Signal</keyword>
<keyword evidence="3" id="KW-0325">Glycoprotein</keyword>
<dbReference type="InterPro" id="IPR013519">
    <property type="entry name" value="Int_alpha_beta-p"/>
</dbReference>
<reference evidence="5 6" key="1">
    <citation type="submission" date="2019-03" db="EMBL/GenBank/DDBJ databases">
        <title>Draft genome sequences of novel Actinobacteria.</title>
        <authorList>
            <person name="Sahin N."/>
            <person name="Ay H."/>
            <person name="Saygin H."/>
        </authorList>
    </citation>
    <scope>NUCLEOTIDE SEQUENCE [LARGE SCALE GENOMIC DNA]</scope>
    <source>
        <strain evidence="5 6">KC310</strain>
    </source>
</reference>
<evidence type="ECO:0000256" key="4">
    <source>
        <dbReference type="SAM" id="MobiDB-lite"/>
    </source>
</evidence>
<evidence type="ECO:0000313" key="5">
    <source>
        <dbReference type="EMBL" id="TDC94197.1"/>
    </source>
</evidence>
<dbReference type="PROSITE" id="PS51470">
    <property type="entry name" value="FG_GAP"/>
    <property type="match status" value="1"/>
</dbReference>